<dbReference type="InterPro" id="IPR011042">
    <property type="entry name" value="6-blade_b-propeller_TolB-like"/>
</dbReference>
<name>W3WYW3_PESFW</name>
<dbReference type="InterPro" id="IPR052988">
    <property type="entry name" value="Oryzine_lactonohydrolase"/>
</dbReference>
<feature type="signal peptide" evidence="1">
    <location>
        <begin position="1"/>
        <end position="25"/>
    </location>
</feature>
<dbReference type="Pfam" id="PF08450">
    <property type="entry name" value="SGL"/>
    <property type="match status" value="1"/>
</dbReference>
<accession>W3WYW3</accession>
<dbReference type="PANTHER" id="PTHR47064:SF2">
    <property type="entry name" value="SMP-30_GLUCONOLACTONASE_LRE-LIKE REGION DOMAIN-CONTAINING PROTEIN-RELATED"/>
    <property type="match status" value="1"/>
</dbReference>
<protein>
    <recommendedName>
        <fullName evidence="2">SMP-30/Gluconolactonase/LRE-like region domain-containing protein</fullName>
    </recommendedName>
</protein>
<keyword evidence="4" id="KW-1185">Reference proteome</keyword>
<dbReference type="Proteomes" id="UP000030651">
    <property type="component" value="Unassembled WGS sequence"/>
</dbReference>
<keyword evidence="1" id="KW-0732">Signal</keyword>
<evidence type="ECO:0000313" key="4">
    <source>
        <dbReference type="Proteomes" id="UP000030651"/>
    </source>
</evidence>
<dbReference type="GeneID" id="19275367"/>
<evidence type="ECO:0000313" key="3">
    <source>
        <dbReference type="EMBL" id="ETS78292.1"/>
    </source>
</evidence>
<dbReference type="InParanoid" id="W3WYW3"/>
<reference evidence="4" key="1">
    <citation type="journal article" date="2015" name="BMC Genomics">
        <title>Genomic and transcriptomic analysis of the endophytic fungus Pestalotiopsis fici reveals its lifestyle and high potential for synthesis of natural products.</title>
        <authorList>
            <person name="Wang X."/>
            <person name="Zhang X."/>
            <person name="Liu L."/>
            <person name="Xiang M."/>
            <person name="Wang W."/>
            <person name="Sun X."/>
            <person name="Che Y."/>
            <person name="Guo L."/>
            <person name="Liu G."/>
            <person name="Guo L."/>
            <person name="Wang C."/>
            <person name="Yin W.B."/>
            <person name="Stadler M."/>
            <person name="Zhang X."/>
            <person name="Liu X."/>
        </authorList>
    </citation>
    <scope>NUCLEOTIDE SEQUENCE [LARGE SCALE GENOMIC DNA]</scope>
    <source>
        <strain evidence="4">W106-1 / CGMCC3.15140</strain>
    </source>
</reference>
<dbReference type="PANTHER" id="PTHR47064">
    <property type="entry name" value="PUTATIVE (AFU_ORTHOLOGUE AFUA_1G08990)-RELATED"/>
    <property type="match status" value="1"/>
</dbReference>
<dbReference type="OMA" id="RVYAGCG"/>
<organism evidence="3 4">
    <name type="scientific">Pestalotiopsis fici (strain W106-1 / CGMCC3.15140)</name>
    <dbReference type="NCBI Taxonomy" id="1229662"/>
    <lineage>
        <taxon>Eukaryota</taxon>
        <taxon>Fungi</taxon>
        <taxon>Dikarya</taxon>
        <taxon>Ascomycota</taxon>
        <taxon>Pezizomycotina</taxon>
        <taxon>Sordariomycetes</taxon>
        <taxon>Xylariomycetidae</taxon>
        <taxon>Amphisphaeriales</taxon>
        <taxon>Sporocadaceae</taxon>
        <taxon>Pestalotiopsis</taxon>
    </lineage>
</organism>
<gene>
    <name evidence="3" type="ORF">PFICI_10354</name>
</gene>
<dbReference type="OrthoDB" id="423498at2759"/>
<evidence type="ECO:0000256" key="1">
    <source>
        <dbReference type="SAM" id="SignalP"/>
    </source>
</evidence>
<feature type="domain" description="SMP-30/Gluconolactonase/LRE-like region" evidence="2">
    <location>
        <begin position="209"/>
        <end position="382"/>
    </location>
</feature>
<dbReference type="KEGG" id="pfy:PFICI_10354"/>
<dbReference type="InterPro" id="IPR013658">
    <property type="entry name" value="SGL"/>
</dbReference>
<feature type="chain" id="PRO_5004834417" description="SMP-30/Gluconolactonase/LRE-like region domain-containing protein" evidence="1">
    <location>
        <begin position="26"/>
        <end position="405"/>
    </location>
</feature>
<dbReference type="EMBL" id="KI912115">
    <property type="protein sequence ID" value="ETS78292.1"/>
    <property type="molecule type" value="Genomic_DNA"/>
</dbReference>
<dbReference type="AlphaFoldDB" id="W3WYW3"/>
<dbReference type="STRING" id="1229662.W3WYW3"/>
<proteinExistence type="predicted"/>
<sequence>MALGALLLAALVPLGLDSLSRTAAARTLPDQAQIIDQKSFAVLETVPPPSEANATTTFLWPGVTEDSLTAKPFHIYDDEFYDIIGENPTLTLIAETESDPVFHEAVVWYPPTDEVFFVQNAGAPAAGTGLNKSSIIEKISLADAAAVANGTAPGNITVTTVPSNPQVINPNGGTNYKGNIIFAGEGQGDDVAPALFLMNPVEPYNTTVLVNNYFGRQFNALNDVGVNPRNKDIYFTDPTYGYVQDFRPVPGLPNQVYRFNATTGAVTTVADGFIMPNGLTFSPSGEHVYIADTGANMGFFGWNFSNPSTIYRFDVEEDGTFTNRMTFAYVTAGVPDGVHCDSNGNVYAGCGDGVHVWNPSATLIGKIYLGTTTANFQFAGDGRMVIAAETKLFYVTLAAKGVALE</sequence>
<evidence type="ECO:0000259" key="2">
    <source>
        <dbReference type="Pfam" id="PF08450"/>
    </source>
</evidence>
<dbReference type="RefSeq" id="XP_007837126.1">
    <property type="nucleotide sequence ID" value="XM_007838935.1"/>
</dbReference>
<dbReference type="SUPFAM" id="SSF63829">
    <property type="entry name" value="Calcium-dependent phosphotriesterase"/>
    <property type="match status" value="1"/>
</dbReference>
<dbReference type="Gene3D" id="2.120.10.30">
    <property type="entry name" value="TolB, C-terminal domain"/>
    <property type="match status" value="1"/>
</dbReference>
<dbReference type="eggNOG" id="ENOG502RZSA">
    <property type="taxonomic scope" value="Eukaryota"/>
</dbReference>
<dbReference type="HOGENOM" id="CLU_036110_1_2_1"/>